<evidence type="ECO:0000313" key="6">
    <source>
        <dbReference type="EMBL" id="HGM46493.1"/>
    </source>
</evidence>
<accession>A0A7C4D4F4</accession>
<dbReference type="PANTHER" id="PTHR12684">
    <property type="entry name" value="PUTATIVE PHOSPHOTRANSFERASE"/>
    <property type="match status" value="1"/>
</dbReference>
<keyword evidence="3 5" id="KW-0520">NAD</keyword>
<dbReference type="GO" id="GO:0003950">
    <property type="term" value="F:NAD+ poly-ADP-ribosyltransferase activity"/>
    <property type="evidence" value="ECO:0007669"/>
    <property type="project" value="InterPro"/>
</dbReference>
<dbReference type="EC" id="2.7.1.-" evidence="5"/>
<comment type="caution">
    <text evidence="6">The sequence shown here is derived from an EMBL/GenBank/DDBJ whole genome shotgun (WGS) entry which is preliminary data.</text>
</comment>
<reference evidence="6" key="1">
    <citation type="journal article" date="2020" name="mSystems">
        <title>Genome- and Community-Level Interaction Insights into Carbon Utilization and Element Cycling Functions of Hydrothermarchaeota in Hydrothermal Sediment.</title>
        <authorList>
            <person name="Zhou Z."/>
            <person name="Liu Y."/>
            <person name="Xu W."/>
            <person name="Pan J."/>
            <person name="Luo Z.H."/>
            <person name="Li M."/>
        </authorList>
    </citation>
    <scope>NUCLEOTIDE SEQUENCE</scope>
    <source>
        <strain evidence="6">SpSt-649</strain>
    </source>
</reference>
<evidence type="ECO:0000256" key="4">
    <source>
        <dbReference type="ARBA" id="ARBA00025212"/>
    </source>
</evidence>
<protein>
    <recommendedName>
        <fullName evidence="5">Probable RNA 2'-phosphotransferase</fullName>
        <ecNumber evidence="5">2.7.1.-</ecNumber>
    </recommendedName>
</protein>
<dbReference type="InterPro" id="IPR042081">
    <property type="entry name" value="RNA_2'-PTrans_C"/>
</dbReference>
<dbReference type="InterPro" id="IPR042080">
    <property type="entry name" value="RNA_2'-PTrans_N"/>
</dbReference>
<evidence type="ECO:0000256" key="1">
    <source>
        <dbReference type="ARBA" id="ARBA00009836"/>
    </source>
</evidence>
<dbReference type="GO" id="GO:0006388">
    <property type="term" value="P:tRNA splicing, via endonucleolytic cleavage and ligation"/>
    <property type="evidence" value="ECO:0007669"/>
    <property type="project" value="UniProtKB-UniRule"/>
</dbReference>
<dbReference type="InterPro" id="IPR002745">
    <property type="entry name" value="Ptrans_KptA/Tpt1"/>
</dbReference>
<name>A0A7C4D4F4_THEPE</name>
<dbReference type="AlphaFoldDB" id="A0A7C4D4F4"/>
<dbReference type="EMBL" id="DTBQ01000055">
    <property type="protein sequence ID" value="HGM46493.1"/>
    <property type="molecule type" value="Genomic_DNA"/>
</dbReference>
<evidence type="ECO:0000256" key="3">
    <source>
        <dbReference type="ARBA" id="ARBA00023027"/>
    </source>
</evidence>
<proteinExistence type="inferred from homology"/>
<dbReference type="GO" id="GO:0000215">
    <property type="term" value="F:tRNA 2'-phosphotransferase activity"/>
    <property type="evidence" value="ECO:0007669"/>
    <property type="project" value="TreeGrafter"/>
</dbReference>
<comment type="function">
    <text evidence="4 5">Removes the 2'-phosphate from RNA via an intermediate in which the phosphate is ADP-ribosylated by NAD followed by a presumed transesterification to release the RNA and generate ADP-ribose 1''-2''-cyclic phosphate (APPR&gt;P). May function as an ADP-ribosylase.</text>
</comment>
<dbReference type="PANTHER" id="PTHR12684:SF2">
    <property type="entry name" value="TRNA 2'-PHOSPHOTRANSFERASE 1"/>
    <property type="match status" value="1"/>
</dbReference>
<dbReference type="Gene3D" id="1.10.10.970">
    <property type="entry name" value="RNA 2'-phosphotransferase, Tpt1/KptA family, N-terminal domain"/>
    <property type="match status" value="1"/>
</dbReference>
<dbReference type="Pfam" id="PF01885">
    <property type="entry name" value="PTS_2-RNA"/>
    <property type="match status" value="1"/>
</dbReference>
<organism evidence="6">
    <name type="scientific">Thermofilum pendens</name>
    <dbReference type="NCBI Taxonomy" id="2269"/>
    <lineage>
        <taxon>Archaea</taxon>
        <taxon>Thermoproteota</taxon>
        <taxon>Thermoprotei</taxon>
        <taxon>Thermofilales</taxon>
        <taxon>Thermofilaceae</taxon>
        <taxon>Thermofilum</taxon>
    </lineage>
</organism>
<evidence type="ECO:0000256" key="5">
    <source>
        <dbReference type="HAMAP-Rule" id="MF_00299"/>
    </source>
</evidence>
<evidence type="ECO:0000256" key="2">
    <source>
        <dbReference type="ARBA" id="ARBA00022679"/>
    </source>
</evidence>
<dbReference type="InterPro" id="IPR022928">
    <property type="entry name" value="RNA_2'-PTrans_KptA"/>
</dbReference>
<gene>
    <name evidence="5" type="primary">kptA</name>
    <name evidence="6" type="ORF">ENU21_01900</name>
</gene>
<sequence length="222" mass="24820">MKPIYRCRRCGVLTEEELHCRTPAELVLEGDRRERLSKLMSGALRHFPKALGLHIDEEGFTAVSQLAAALRSVKGFEWVTENHVRAVAAMDPKGRFELAGEAIRARYGHSLRVRIRYAEEYPSTPLFHGTSRSKLASILKRGLLPMRRLFVHLTVAYEDALARALAHPDPVVLAVNPDCMKGRVKLFRASKTVYVAPYVPSECISIASGDRELSLPERAGES</sequence>
<keyword evidence="2 5" id="KW-0808">Transferase</keyword>
<dbReference type="SUPFAM" id="SSF56399">
    <property type="entry name" value="ADP-ribosylation"/>
    <property type="match status" value="1"/>
</dbReference>
<dbReference type="Gene3D" id="3.20.170.30">
    <property type="match status" value="1"/>
</dbReference>
<comment type="similarity">
    <text evidence="1 5">Belongs to the KptA/TPT1 family.</text>
</comment>
<dbReference type="HAMAP" id="MF_00299">
    <property type="entry name" value="KptA"/>
    <property type="match status" value="1"/>
</dbReference>